<name>A0A5C0SH87_CRATE</name>
<dbReference type="GO" id="GO:0050661">
    <property type="term" value="F:NADP binding"/>
    <property type="evidence" value="ECO:0007669"/>
    <property type="project" value="InterPro"/>
</dbReference>
<dbReference type="InterPro" id="IPR006115">
    <property type="entry name" value="6PGDH_NADP-bd"/>
</dbReference>
<dbReference type="Gene3D" id="1.10.1040.10">
    <property type="entry name" value="N-(1-d-carboxylethyl)-l-norvaline Dehydrogenase, domain 2"/>
    <property type="match status" value="1"/>
</dbReference>
<dbReference type="PANTHER" id="PTHR38015:SF1">
    <property type="entry name" value="OPINE DEHYDROGENASE DOMAIN-CONTAINING PROTEIN"/>
    <property type="match status" value="1"/>
</dbReference>
<dbReference type="KEGG" id="crs:FQB35_02255"/>
<keyword evidence="4" id="KW-1185">Reference proteome</keyword>
<gene>
    <name evidence="3" type="ORF">FQB35_02255</name>
</gene>
<evidence type="ECO:0000259" key="1">
    <source>
        <dbReference type="Pfam" id="PF02317"/>
    </source>
</evidence>
<dbReference type="SUPFAM" id="SSF51735">
    <property type="entry name" value="NAD(P)-binding Rossmann-fold domains"/>
    <property type="match status" value="1"/>
</dbReference>
<sequence>MFKKLKFAVIGAGHGGQGIAGYLAYKGYEVNLYNRSIEKIKKIKQRGTIELVGSIVGFGRLNLVTNSIEQAIKNVDVIMVVLPASAHKFIAKHIAPFVTPEQYIVLNPGRTGGALEFKSIIARHNPLKEVCIVEAQTMLFACRALEQGKVKIFSKKEEVKVAALPAIRNNEFINMIHEVFPEFMPATSVLETSFNNVGALLHPIPTILNCGRIENTKGNFKYYIEGVTPSVAKIIEQVDYERMLVAKALGVKTMSLKEWLAYTYNAYGNTLCEALKNTKGYWGIMAPTNLDTRYIYEDVPQSLVPIWDMAMHLGIQTPTIDSIIHLASILHNADYYKSGRKVIDMGLEGLSVEEIRRFVINGQVSDSRGVVA</sequence>
<dbReference type="SUPFAM" id="SSF48179">
    <property type="entry name" value="6-phosphogluconate dehydrogenase C-terminal domain-like"/>
    <property type="match status" value="1"/>
</dbReference>
<organism evidence="3 4">
    <name type="scientific">Crassaminicella thermophila</name>
    <dbReference type="NCBI Taxonomy" id="2599308"/>
    <lineage>
        <taxon>Bacteria</taxon>
        <taxon>Bacillati</taxon>
        <taxon>Bacillota</taxon>
        <taxon>Clostridia</taxon>
        <taxon>Eubacteriales</taxon>
        <taxon>Clostridiaceae</taxon>
        <taxon>Crassaminicella</taxon>
    </lineage>
</organism>
<dbReference type="OrthoDB" id="1073746at2"/>
<dbReference type="Pfam" id="PF02317">
    <property type="entry name" value="Octopine_DH"/>
    <property type="match status" value="1"/>
</dbReference>
<dbReference type="InterPro" id="IPR013328">
    <property type="entry name" value="6PGD_dom2"/>
</dbReference>
<dbReference type="InterPro" id="IPR036291">
    <property type="entry name" value="NAD(P)-bd_dom_sf"/>
</dbReference>
<accession>A0A5C0SH87</accession>
<reference evidence="3 4" key="1">
    <citation type="submission" date="2019-07" db="EMBL/GenBank/DDBJ databases">
        <title>Complete genome of Crassaminicella thermophila SY095.</title>
        <authorList>
            <person name="Li X."/>
        </authorList>
    </citation>
    <scope>NUCLEOTIDE SEQUENCE [LARGE SCALE GENOMIC DNA]</scope>
    <source>
        <strain evidence="3 4">SY095</strain>
    </source>
</reference>
<dbReference type="EMBL" id="CP042243">
    <property type="protein sequence ID" value="QEK13560.1"/>
    <property type="molecule type" value="Genomic_DNA"/>
</dbReference>
<dbReference type="PANTHER" id="PTHR38015">
    <property type="entry name" value="BLR6086 PROTEIN"/>
    <property type="match status" value="1"/>
</dbReference>
<dbReference type="Gene3D" id="3.40.50.720">
    <property type="entry name" value="NAD(P)-binding Rossmann-like Domain"/>
    <property type="match status" value="1"/>
</dbReference>
<dbReference type="InterPro" id="IPR051729">
    <property type="entry name" value="Opine/Lysopine_DH"/>
</dbReference>
<protein>
    <submittedName>
        <fullName evidence="3">NADP transhydrogenase subunit alpha</fullName>
    </submittedName>
</protein>
<dbReference type="Proteomes" id="UP000324646">
    <property type="component" value="Chromosome"/>
</dbReference>
<dbReference type="AlphaFoldDB" id="A0A5C0SH87"/>
<dbReference type="Pfam" id="PF03446">
    <property type="entry name" value="NAD_binding_2"/>
    <property type="match status" value="1"/>
</dbReference>
<feature type="domain" description="Opine dehydrogenase" evidence="1">
    <location>
        <begin position="186"/>
        <end position="330"/>
    </location>
</feature>
<dbReference type="InterPro" id="IPR003421">
    <property type="entry name" value="Opine_DH"/>
</dbReference>
<evidence type="ECO:0000259" key="2">
    <source>
        <dbReference type="Pfam" id="PF03446"/>
    </source>
</evidence>
<evidence type="ECO:0000313" key="4">
    <source>
        <dbReference type="Proteomes" id="UP000324646"/>
    </source>
</evidence>
<feature type="domain" description="6-phosphogluconate dehydrogenase NADP-binding" evidence="2">
    <location>
        <begin position="6"/>
        <end position="105"/>
    </location>
</feature>
<dbReference type="GO" id="GO:0016491">
    <property type="term" value="F:oxidoreductase activity"/>
    <property type="evidence" value="ECO:0007669"/>
    <property type="project" value="InterPro"/>
</dbReference>
<proteinExistence type="predicted"/>
<dbReference type="InterPro" id="IPR008927">
    <property type="entry name" value="6-PGluconate_DH-like_C_sf"/>
</dbReference>
<evidence type="ECO:0000313" key="3">
    <source>
        <dbReference type="EMBL" id="QEK13560.1"/>
    </source>
</evidence>